<dbReference type="PROSITE" id="PS50110">
    <property type="entry name" value="RESPONSE_REGULATORY"/>
    <property type="match status" value="1"/>
</dbReference>
<keyword evidence="1" id="KW-0597">Phosphoprotein</keyword>
<evidence type="ECO:0000256" key="1">
    <source>
        <dbReference type="PROSITE-ProRule" id="PRU00169"/>
    </source>
</evidence>
<dbReference type="Proteomes" id="UP001526426">
    <property type="component" value="Unassembled WGS sequence"/>
</dbReference>
<dbReference type="SMART" id="SM00448">
    <property type="entry name" value="REC"/>
    <property type="match status" value="1"/>
</dbReference>
<protein>
    <submittedName>
        <fullName evidence="3">Response regulator</fullName>
    </submittedName>
</protein>
<dbReference type="RefSeq" id="WP_265265709.1">
    <property type="nucleotide sequence ID" value="NZ_JAIHOM010000092.1"/>
</dbReference>
<proteinExistence type="predicted"/>
<reference evidence="3 4" key="1">
    <citation type="submission" date="2021-08" db="EMBL/GenBank/DDBJ databases">
        <title>Draft genome sequence of Spirulina subsalsa with high tolerance to salinity and hype-accumulation of phycocyanin.</title>
        <authorList>
            <person name="Pei H."/>
            <person name="Jiang L."/>
        </authorList>
    </citation>
    <scope>NUCLEOTIDE SEQUENCE [LARGE SCALE GENOMIC DNA]</scope>
    <source>
        <strain evidence="3 4">FACHB-351</strain>
    </source>
</reference>
<comment type="caution">
    <text evidence="3">The sequence shown here is derived from an EMBL/GenBank/DDBJ whole genome shotgun (WGS) entry which is preliminary data.</text>
</comment>
<gene>
    <name evidence="3" type="ORF">K4A83_16380</name>
</gene>
<dbReference type="SUPFAM" id="SSF52172">
    <property type="entry name" value="CheY-like"/>
    <property type="match status" value="1"/>
</dbReference>
<evidence type="ECO:0000259" key="2">
    <source>
        <dbReference type="PROSITE" id="PS50110"/>
    </source>
</evidence>
<dbReference type="PANTHER" id="PTHR44520">
    <property type="entry name" value="RESPONSE REGULATOR RCP1-RELATED"/>
    <property type="match status" value="1"/>
</dbReference>
<dbReference type="PANTHER" id="PTHR44520:SF2">
    <property type="entry name" value="RESPONSE REGULATOR RCP1"/>
    <property type="match status" value="1"/>
</dbReference>
<organism evidence="3 4">
    <name type="scientific">Spirulina subsalsa FACHB-351</name>
    <dbReference type="NCBI Taxonomy" id="234711"/>
    <lineage>
        <taxon>Bacteria</taxon>
        <taxon>Bacillati</taxon>
        <taxon>Cyanobacteriota</taxon>
        <taxon>Cyanophyceae</taxon>
        <taxon>Spirulinales</taxon>
        <taxon>Spirulinaceae</taxon>
        <taxon>Spirulina</taxon>
    </lineage>
</organism>
<dbReference type="InterPro" id="IPR011006">
    <property type="entry name" value="CheY-like_superfamily"/>
</dbReference>
<feature type="modified residue" description="4-aspartylphosphate" evidence="1">
    <location>
        <position position="75"/>
    </location>
</feature>
<name>A0ABT3L8J4_9CYAN</name>
<dbReference type="CDD" id="cd17557">
    <property type="entry name" value="REC_Rcp-like"/>
    <property type="match status" value="1"/>
</dbReference>
<dbReference type="InterPro" id="IPR001789">
    <property type="entry name" value="Sig_transdc_resp-reg_receiver"/>
</dbReference>
<evidence type="ECO:0000313" key="3">
    <source>
        <dbReference type="EMBL" id="MCW6037837.1"/>
    </source>
</evidence>
<dbReference type="EMBL" id="JAIHOM010000092">
    <property type="protein sequence ID" value="MCW6037837.1"/>
    <property type="molecule type" value="Genomic_DNA"/>
</dbReference>
<accession>A0ABT3L8J4</accession>
<dbReference type="Gene3D" id="3.40.50.2300">
    <property type="match status" value="1"/>
</dbReference>
<keyword evidence="4" id="KW-1185">Reference proteome</keyword>
<dbReference type="Pfam" id="PF00072">
    <property type="entry name" value="Response_reg"/>
    <property type="match status" value="1"/>
</dbReference>
<feature type="domain" description="Response regulatory" evidence="2">
    <location>
        <begin position="9"/>
        <end position="142"/>
    </location>
</feature>
<sequence length="165" mass="19306">MNLTPQNFTLLMVNDDEDTCILTQQVIQMLTHQETRFHLNFRCVETGLQLVEYLEPVTPHNPTIDYPQPDLILLDLNMPAMNGIETLMWLKQNPKFSKIPVVIFSSSDHPDDIKQCYELGANCYIRKPLVFESFINILQSIVYYWFNIVQLPSYTSPDLYQIDYP</sequence>
<dbReference type="InterPro" id="IPR052893">
    <property type="entry name" value="TCS_response_regulator"/>
</dbReference>
<evidence type="ECO:0000313" key="4">
    <source>
        <dbReference type="Proteomes" id="UP001526426"/>
    </source>
</evidence>